<evidence type="ECO:0000259" key="7">
    <source>
        <dbReference type="PROSITE" id="PS51032"/>
    </source>
</evidence>
<gene>
    <name evidence="8" type="ORF">MICPUN_101075</name>
</gene>
<protein>
    <recommendedName>
        <fullName evidence="7">AP2/ERF domain-containing protein</fullName>
    </recommendedName>
</protein>
<evidence type="ECO:0000256" key="2">
    <source>
        <dbReference type="ARBA" id="ARBA00023015"/>
    </source>
</evidence>
<feature type="compositionally biased region" description="Gly residues" evidence="6">
    <location>
        <begin position="356"/>
        <end position="376"/>
    </location>
</feature>
<keyword evidence="5" id="KW-0539">Nucleus</keyword>
<dbReference type="PANTHER" id="PTHR31677">
    <property type="entry name" value="AP2 DOMAIN CLASS TRANSCRIPTION FACTOR"/>
    <property type="match status" value="1"/>
</dbReference>
<dbReference type="InterPro" id="IPR036955">
    <property type="entry name" value="AP2/ERF_dom_sf"/>
</dbReference>
<evidence type="ECO:0000256" key="4">
    <source>
        <dbReference type="ARBA" id="ARBA00023163"/>
    </source>
</evidence>
<evidence type="ECO:0000256" key="5">
    <source>
        <dbReference type="ARBA" id="ARBA00023242"/>
    </source>
</evidence>
<dbReference type="PANTHER" id="PTHR31677:SF157">
    <property type="entry name" value="AP2_ERF DOMAIN-CONTAINING PROTEIN"/>
    <property type="match status" value="1"/>
</dbReference>
<feature type="compositionally biased region" description="Low complexity" evidence="6">
    <location>
        <begin position="346"/>
        <end position="355"/>
    </location>
</feature>
<dbReference type="InParanoid" id="C1E8N3"/>
<keyword evidence="9" id="KW-1185">Reference proteome</keyword>
<dbReference type="OMA" id="GYHANEM"/>
<feature type="compositionally biased region" description="Low complexity" evidence="6">
    <location>
        <begin position="8"/>
        <end position="17"/>
    </location>
</feature>
<keyword evidence="3" id="KW-0238">DNA-binding</keyword>
<dbReference type="RefSeq" id="XP_002502925.1">
    <property type="nucleotide sequence ID" value="XM_002502879.1"/>
</dbReference>
<dbReference type="SMART" id="SM00380">
    <property type="entry name" value="AP2"/>
    <property type="match status" value="3"/>
</dbReference>
<dbReference type="CDD" id="cd00018">
    <property type="entry name" value="AP2"/>
    <property type="match status" value="1"/>
</dbReference>
<evidence type="ECO:0000256" key="3">
    <source>
        <dbReference type="ARBA" id="ARBA00023125"/>
    </source>
</evidence>
<accession>C1E8N3</accession>
<keyword evidence="2" id="KW-0805">Transcription regulation</keyword>
<feature type="domain" description="AP2/ERF" evidence="7">
    <location>
        <begin position="180"/>
        <end position="236"/>
    </location>
</feature>
<dbReference type="GO" id="GO:0003677">
    <property type="term" value="F:DNA binding"/>
    <property type="evidence" value="ECO:0007669"/>
    <property type="project" value="UniProtKB-KW"/>
</dbReference>
<feature type="domain" description="AP2/ERF" evidence="7">
    <location>
        <begin position="84"/>
        <end position="141"/>
    </location>
</feature>
<dbReference type="AlphaFoldDB" id="C1E8N3"/>
<dbReference type="GO" id="GO:0003700">
    <property type="term" value="F:DNA-binding transcription factor activity"/>
    <property type="evidence" value="ECO:0007669"/>
    <property type="project" value="InterPro"/>
</dbReference>
<dbReference type="OrthoDB" id="550275at2759"/>
<feature type="region of interest" description="Disordered" evidence="6">
    <location>
        <begin position="1"/>
        <end position="50"/>
    </location>
</feature>
<dbReference type="Gene3D" id="3.30.730.10">
    <property type="entry name" value="AP2/ERF domain"/>
    <property type="match status" value="3"/>
</dbReference>
<dbReference type="EMBL" id="CP001327">
    <property type="protein sequence ID" value="ACO64183.1"/>
    <property type="molecule type" value="Genomic_DNA"/>
</dbReference>
<comment type="subcellular location">
    <subcellularLocation>
        <location evidence="1">Nucleus</location>
    </subcellularLocation>
</comment>
<feature type="domain" description="AP2/ERF" evidence="7">
    <location>
        <begin position="273"/>
        <end position="337"/>
    </location>
</feature>
<dbReference type="InterPro" id="IPR001471">
    <property type="entry name" value="AP2/ERF_dom"/>
</dbReference>
<reference evidence="8 9" key="1">
    <citation type="journal article" date="2009" name="Science">
        <title>Green evolution and dynamic adaptations revealed by genomes of the marine picoeukaryotes Micromonas.</title>
        <authorList>
            <person name="Worden A.Z."/>
            <person name="Lee J.H."/>
            <person name="Mock T."/>
            <person name="Rouze P."/>
            <person name="Simmons M.P."/>
            <person name="Aerts A.L."/>
            <person name="Allen A.E."/>
            <person name="Cuvelier M.L."/>
            <person name="Derelle E."/>
            <person name="Everett M.V."/>
            <person name="Foulon E."/>
            <person name="Grimwood J."/>
            <person name="Gundlach H."/>
            <person name="Henrissat B."/>
            <person name="Napoli C."/>
            <person name="McDonald S.M."/>
            <person name="Parker M.S."/>
            <person name="Rombauts S."/>
            <person name="Salamov A."/>
            <person name="Von Dassow P."/>
            <person name="Badger J.H."/>
            <person name="Coutinho P.M."/>
            <person name="Demir E."/>
            <person name="Dubchak I."/>
            <person name="Gentemann C."/>
            <person name="Eikrem W."/>
            <person name="Gready J.E."/>
            <person name="John U."/>
            <person name="Lanier W."/>
            <person name="Lindquist E.A."/>
            <person name="Lucas S."/>
            <person name="Mayer K.F."/>
            <person name="Moreau H."/>
            <person name="Not F."/>
            <person name="Otillar R."/>
            <person name="Panaud O."/>
            <person name="Pangilinan J."/>
            <person name="Paulsen I."/>
            <person name="Piegu B."/>
            <person name="Poliakov A."/>
            <person name="Robbens S."/>
            <person name="Schmutz J."/>
            <person name="Toulza E."/>
            <person name="Wyss T."/>
            <person name="Zelensky A."/>
            <person name="Zhou K."/>
            <person name="Armbrust E.V."/>
            <person name="Bhattacharya D."/>
            <person name="Goodenough U.W."/>
            <person name="Van de Peer Y."/>
            <person name="Grigoriev I.V."/>
        </authorList>
    </citation>
    <scope>NUCLEOTIDE SEQUENCE [LARGE SCALE GENOMIC DNA]</scope>
    <source>
        <strain evidence="9">RCC299 / NOUM17</strain>
    </source>
</reference>
<feature type="compositionally biased region" description="Polar residues" evidence="6">
    <location>
        <begin position="41"/>
        <end position="50"/>
    </location>
</feature>
<evidence type="ECO:0000313" key="9">
    <source>
        <dbReference type="Proteomes" id="UP000002009"/>
    </source>
</evidence>
<dbReference type="STRING" id="296587.C1E8N3"/>
<dbReference type="SUPFAM" id="SSF54171">
    <property type="entry name" value="DNA-binding domain"/>
    <property type="match status" value="3"/>
</dbReference>
<dbReference type="KEGG" id="mis:MICPUN_101075"/>
<keyword evidence="4" id="KW-0804">Transcription</keyword>
<evidence type="ECO:0000313" key="8">
    <source>
        <dbReference type="EMBL" id="ACO64183.1"/>
    </source>
</evidence>
<dbReference type="InterPro" id="IPR016177">
    <property type="entry name" value="DNA-bd_dom_sf"/>
</dbReference>
<evidence type="ECO:0000256" key="6">
    <source>
        <dbReference type="SAM" id="MobiDB-lite"/>
    </source>
</evidence>
<dbReference type="PROSITE" id="PS51032">
    <property type="entry name" value="AP2_ERF"/>
    <property type="match status" value="3"/>
</dbReference>
<dbReference type="FunCoup" id="C1E8N3">
    <property type="interactions" value="120"/>
</dbReference>
<dbReference type="GO" id="GO:0005634">
    <property type="term" value="C:nucleus"/>
    <property type="evidence" value="ECO:0007669"/>
    <property type="project" value="UniProtKB-SubCell"/>
</dbReference>
<dbReference type="GeneID" id="8244571"/>
<evidence type="ECO:0000256" key="1">
    <source>
        <dbReference type="ARBA" id="ARBA00004123"/>
    </source>
</evidence>
<sequence>MVVDKVPAKAAMKAAAPGKRKAPEESTVWDPSSKSPKPDSNGGSADHQQISGANALAVVDPSAIGGAMVPDGKLKGKVARGGSKYKGVYRDKNVSGKYKCSIRRKEREVHLGYYGSEEEAARAYDKAHWCCKSSTKNFDISTYDAEEMAKIKEMPSNDLTELRKHLGVGLSKEGKEGSSKYRGVCKEKKTQKFRAEIQIAGKKESLGYHANEMDAVRAYDRALIVMKGDKAKTNLPIEQYDAERAKLAAYDFNEFQAKEIETKSHRNANWTSNFRGVRRYTHKQKNDQLNVKWRAEITVNGKKKSLGYHDTQEEAARAYDKAVVSQPGFKRHWLNFPEGALPAPAPAAALPAPGDAPGGAGGGARGAAGGAGGVKARGGLKAKKAAAAAAAGVKEEAGRPEGGFLASLAE</sequence>
<proteinExistence type="predicted"/>
<feature type="region of interest" description="Disordered" evidence="6">
    <location>
        <begin position="346"/>
        <end position="410"/>
    </location>
</feature>
<feature type="compositionally biased region" description="Low complexity" evidence="6">
    <location>
        <begin position="30"/>
        <end position="40"/>
    </location>
</feature>
<dbReference type="Proteomes" id="UP000002009">
    <property type="component" value="Chromosome 6"/>
</dbReference>
<organism evidence="8 9">
    <name type="scientific">Micromonas commoda (strain RCC299 / NOUM17 / CCMP2709)</name>
    <name type="common">Picoplanktonic green alga</name>
    <dbReference type="NCBI Taxonomy" id="296587"/>
    <lineage>
        <taxon>Eukaryota</taxon>
        <taxon>Viridiplantae</taxon>
        <taxon>Chlorophyta</taxon>
        <taxon>Mamiellophyceae</taxon>
        <taxon>Mamiellales</taxon>
        <taxon>Mamiellaceae</taxon>
        <taxon>Micromonas</taxon>
    </lineage>
</organism>
<name>C1E8N3_MICCC</name>